<gene>
    <name evidence="1" type="ORF">DDZ16_10440</name>
</gene>
<comment type="caution">
    <text evidence="1">The sequence shown here is derived from an EMBL/GenBank/DDBJ whole genome shotgun (WGS) entry which is preliminary data.</text>
</comment>
<protein>
    <submittedName>
        <fullName evidence="1">Uncharacterized protein</fullName>
    </submittedName>
</protein>
<evidence type="ECO:0000313" key="1">
    <source>
        <dbReference type="EMBL" id="PWD99418.1"/>
    </source>
</evidence>
<name>A0A2U2B8M5_9BACT</name>
<dbReference type="AlphaFoldDB" id="A0A2U2B8M5"/>
<sequence length="61" mass="7535">MERYYSLMITNGEKKTQNRFIQISYWNNIIFLKEPYNWLSSYDLSSIYWPPKILAEYFRGL</sequence>
<evidence type="ECO:0000313" key="2">
    <source>
        <dbReference type="Proteomes" id="UP000244956"/>
    </source>
</evidence>
<proteinExistence type="predicted"/>
<organism evidence="1 2">
    <name type="scientific">Marinilabilia rubra</name>
    <dbReference type="NCBI Taxonomy" id="2162893"/>
    <lineage>
        <taxon>Bacteria</taxon>
        <taxon>Pseudomonadati</taxon>
        <taxon>Bacteroidota</taxon>
        <taxon>Bacteroidia</taxon>
        <taxon>Marinilabiliales</taxon>
        <taxon>Marinilabiliaceae</taxon>
        <taxon>Marinilabilia</taxon>
    </lineage>
</organism>
<dbReference type="Proteomes" id="UP000244956">
    <property type="component" value="Unassembled WGS sequence"/>
</dbReference>
<reference evidence="1 2" key="1">
    <citation type="submission" date="2018-05" db="EMBL/GenBank/DDBJ databases">
        <title>Marinilabilia rubrum sp. nov., isolated from saltern sediment.</title>
        <authorList>
            <person name="Zhang R."/>
        </authorList>
    </citation>
    <scope>NUCLEOTIDE SEQUENCE [LARGE SCALE GENOMIC DNA]</scope>
    <source>
        <strain evidence="1 2">WTE16</strain>
    </source>
</reference>
<keyword evidence="2" id="KW-1185">Reference proteome</keyword>
<accession>A0A2U2B8M5</accession>
<dbReference type="EMBL" id="QEWP01000007">
    <property type="protein sequence ID" value="PWD99418.1"/>
    <property type="molecule type" value="Genomic_DNA"/>
</dbReference>